<dbReference type="PANTHER" id="PTHR21624:SF1">
    <property type="entry name" value="ALKYLGLYCEROL MONOOXYGENASE"/>
    <property type="match status" value="1"/>
</dbReference>
<feature type="transmembrane region" description="Helical" evidence="8">
    <location>
        <begin position="142"/>
        <end position="172"/>
    </location>
</feature>
<feature type="transmembrane region" description="Helical" evidence="8">
    <location>
        <begin position="45"/>
        <end position="70"/>
    </location>
</feature>
<keyword evidence="4" id="KW-0560">Oxidoreductase</keyword>
<dbReference type="InterPro" id="IPR051689">
    <property type="entry name" value="Sterol_desaturase/TMEM195"/>
</dbReference>
<dbReference type="GO" id="GO:0016020">
    <property type="term" value="C:membrane"/>
    <property type="evidence" value="ECO:0007669"/>
    <property type="project" value="GOC"/>
</dbReference>
<dbReference type="GO" id="GO:0012505">
    <property type="term" value="C:endomembrane system"/>
    <property type="evidence" value="ECO:0007669"/>
    <property type="project" value="UniProtKB-SubCell"/>
</dbReference>
<evidence type="ECO:0000313" key="10">
    <source>
        <dbReference type="EMBL" id="RKR02731.1"/>
    </source>
</evidence>
<evidence type="ECO:0000256" key="3">
    <source>
        <dbReference type="ARBA" id="ARBA00022989"/>
    </source>
</evidence>
<evidence type="ECO:0000259" key="9">
    <source>
        <dbReference type="Pfam" id="PF04116"/>
    </source>
</evidence>
<dbReference type="OrthoDB" id="9770329at2"/>
<evidence type="ECO:0000313" key="11">
    <source>
        <dbReference type="Proteomes" id="UP000273675"/>
    </source>
</evidence>
<sequence length="312" mass="35836">MDVPAFVQNWNPITLAIPFFTLSVFAEMLHARLTGKTRFETRDTAASLVMGLGNNVSSIVFGILLGGWSVFVYEHRLLDISFAWWVWVIAFVLDDFLYYWSHRFAHTVRWFWADHIVHHSSQHYNLTTALRQPWISPLTLKFLWLGSAMVFLGFHPAMVAFVGALNLIYQFWIHTEAIKRCPAWFEAVMNTPSHHRVHHATNPIYLDKNYAGIFIIWDKMFGTFQVERADEPCRYGIVKNLGTYNPIKICLHEWMGIVNDMAGAKSLKHAAMYLLAPPGWSPDGSRETSKQLLAKWQARQAAQPKPEAEAAE</sequence>
<dbReference type="InterPro" id="IPR006694">
    <property type="entry name" value="Fatty_acid_hydroxylase"/>
</dbReference>
<dbReference type="RefSeq" id="WP_121210044.1">
    <property type="nucleotide sequence ID" value="NZ_RBIM01000002.1"/>
</dbReference>
<feature type="transmembrane region" description="Helical" evidence="8">
    <location>
        <begin position="12"/>
        <end position="33"/>
    </location>
</feature>
<comment type="caution">
    <text evidence="10">The sequence shown here is derived from an EMBL/GenBank/DDBJ whole genome shotgun (WGS) entry which is preliminary data.</text>
</comment>
<keyword evidence="3 8" id="KW-1133">Transmembrane helix</keyword>
<comment type="subcellular location">
    <subcellularLocation>
        <location evidence="1">Endomembrane system</location>
        <topology evidence="1">Multi-pass membrane protein</topology>
    </subcellularLocation>
</comment>
<reference evidence="10 11" key="1">
    <citation type="submission" date="2018-10" db="EMBL/GenBank/DDBJ databases">
        <title>Genomic Encyclopedia of Type Strains, Phase IV (KMG-IV): sequencing the most valuable type-strain genomes for metagenomic binning, comparative biology and taxonomic classification.</title>
        <authorList>
            <person name="Goeker M."/>
        </authorList>
    </citation>
    <scope>NUCLEOTIDE SEQUENCE [LARGE SCALE GENOMIC DNA]</scope>
    <source>
        <strain evidence="10 11">DSM 4734</strain>
    </source>
</reference>
<evidence type="ECO:0000256" key="5">
    <source>
        <dbReference type="ARBA" id="ARBA00023098"/>
    </source>
</evidence>
<keyword evidence="5" id="KW-0443">Lipid metabolism</keyword>
<feature type="region of interest" description="Disordered" evidence="7">
    <location>
        <begin position="280"/>
        <end position="312"/>
    </location>
</feature>
<dbReference type="AlphaFoldDB" id="A0A495DJC3"/>
<keyword evidence="2 8" id="KW-0812">Transmembrane</keyword>
<dbReference type="EMBL" id="RBIM01000002">
    <property type="protein sequence ID" value="RKR02731.1"/>
    <property type="molecule type" value="Genomic_DNA"/>
</dbReference>
<dbReference type="GO" id="GO:0050479">
    <property type="term" value="F:glyceryl-ether monooxygenase activity"/>
    <property type="evidence" value="ECO:0007669"/>
    <property type="project" value="TreeGrafter"/>
</dbReference>
<evidence type="ECO:0000256" key="6">
    <source>
        <dbReference type="ARBA" id="ARBA00023136"/>
    </source>
</evidence>
<accession>A0A495DJC3</accession>
<dbReference type="Pfam" id="PF04116">
    <property type="entry name" value="FA_hydroxylase"/>
    <property type="match status" value="1"/>
</dbReference>
<evidence type="ECO:0000256" key="8">
    <source>
        <dbReference type="SAM" id="Phobius"/>
    </source>
</evidence>
<name>A0A495DJC3_9PROT</name>
<dbReference type="Proteomes" id="UP000273675">
    <property type="component" value="Unassembled WGS sequence"/>
</dbReference>
<evidence type="ECO:0000256" key="1">
    <source>
        <dbReference type="ARBA" id="ARBA00004127"/>
    </source>
</evidence>
<dbReference type="GO" id="GO:0005506">
    <property type="term" value="F:iron ion binding"/>
    <property type="evidence" value="ECO:0007669"/>
    <property type="project" value="InterPro"/>
</dbReference>
<evidence type="ECO:0000256" key="2">
    <source>
        <dbReference type="ARBA" id="ARBA00022692"/>
    </source>
</evidence>
<dbReference type="PANTHER" id="PTHR21624">
    <property type="entry name" value="STEROL DESATURASE-RELATED PROTEIN"/>
    <property type="match status" value="1"/>
</dbReference>
<feature type="transmembrane region" description="Helical" evidence="8">
    <location>
        <begin position="82"/>
        <end position="100"/>
    </location>
</feature>
<evidence type="ECO:0000256" key="4">
    <source>
        <dbReference type="ARBA" id="ARBA00023002"/>
    </source>
</evidence>
<dbReference type="GO" id="GO:0006643">
    <property type="term" value="P:membrane lipid metabolic process"/>
    <property type="evidence" value="ECO:0007669"/>
    <property type="project" value="TreeGrafter"/>
</dbReference>
<organism evidence="10 11">
    <name type="scientific">Maricaulis maris</name>
    <dbReference type="NCBI Taxonomy" id="74318"/>
    <lineage>
        <taxon>Bacteria</taxon>
        <taxon>Pseudomonadati</taxon>
        <taxon>Pseudomonadota</taxon>
        <taxon>Alphaproteobacteria</taxon>
        <taxon>Maricaulales</taxon>
        <taxon>Maricaulaceae</taxon>
        <taxon>Maricaulis</taxon>
    </lineage>
</organism>
<keyword evidence="6 8" id="KW-0472">Membrane</keyword>
<dbReference type="GO" id="GO:0008610">
    <property type="term" value="P:lipid biosynthetic process"/>
    <property type="evidence" value="ECO:0007669"/>
    <property type="project" value="InterPro"/>
</dbReference>
<feature type="domain" description="Fatty acid hydroxylase" evidence="9">
    <location>
        <begin position="87"/>
        <end position="223"/>
    </location>
</feature>
<protein>
    <submittedName>
        <fullName evidence="10">Sterol desaturase/sphingolipid hydroxylase (Fatty acid hydroxylase superfamily)</fullName>
    </submittedName>
</protein>
<gene>
    <name evidence="10" type="ORF">C7435_0670</name>
</gene>
<evidence type="ECO:0000256" key="7">
    <source>
        <dbReference type="SAM" id="MobiDB-lite"/>
    </source>
</evidence>
<proteinExistence type="predicted"/>